<dbReference type="Gene3D" id="1.10.1280.10">
    <property type="entry name" value="Di-copper center containing domain from catechol oxidase"/>
    <property type="match status" value="1"/>
</dbReference>
<dbReference type="PANTHER" id="PTHR11474">
    <property type="entry name" value="TYROSINASE FAMILY MEMBER"/>
    <property type="match status" value="1"/>
</dbReference>
<accession>A0AAN7CLQ4</accession>
<evidence type="ECO:0000256" key="2">
    <source>
        <dbReference type="ARBA" id="ARBA00023008"/>
    </source>
</evidence>
<feature type="compositionally biased region" description="Polar residues" evidence="3">
    <location>
        <begin position="13"/>
        <end position="37"/>
    </location>
</feature>
<keyword evidence="2" id="KW-0186">Copper</keyword>
<gene>
    <name evidence="5" type="ORF">C7999DRAFT_17635</name>
</gene>
<reference evidence="5" key="2">
    <citation type="submission" date="2023-05" db="EMBL/GenBank/DDBJ databases">
        <authorList>
            <consortium name="Lawrence Berkeley National Laboratory"/>
            <person name="Steindorff A."/>
            <person name="Hensen N."/>
            <person name="Bonometti L."/>
            <person name="Westerberg I."/>
            <person name="Brannstrom I.O."/>
            <person name="Guillou S."/>
            <person name="Cros-Aarteil S."/>
            <person name="Calhoun S."/>
            <person name="Haridas S."/>
            <person name="Kuo A."/>
            <person name="Mondo S."/>
            <person name="Pangilinan J."/>
            <person name="Riley R."/>
            <person name="Labutti K."/>
            <person name="Andreopoulos B."/>
            <person name="Lipzen A."/>
            <person name="Chen C."/>
            <person name="Yanf M."/>
            <person name="Daum C."/>
            <person name="Ng V."/>
            <person name="Clum A."/>
            <person name="Ohm R."/>
            <person name="Martin F."/>
            <person name="Silar P."/>
            <person name="Natvig D."/>
            <person name="Lalanne C."/>
            <person name="Gautier V."/>
            <person name="Ament-Velasquez S.L."/>
            <person name="Kruys A."/>
            <person name="Hutchinson M.I."/>
            <person name="Powell A.J."/>
            <person name="Barry K."/>
            <person name="Miller A.N."/>
            <person name="Grigoriev I.V."/>
            <person name="Debuchy R."/>
            <person name="Gladieux P."/>
            <person name="Thoren M.H."/>
            <person name="Johannesson H."/>
        </authorList>
    </citation>
    <scope>NUCLEOTIDE SEQUENCE</scope>
    <source>
        <strain evidence="5">CBS 359.72</strain>
    </source>
</reference>
<dbReference type="SUPFAM" id="SSF48056">
    <property type="entry name" value="Di-copper centre-containing domain"/>
    <property type="match status" value="1"/>
</dbReference>
<dbReference type="GO" id="GO:0046872">
    <property type="term" value="F:metal ion binding"/>
    <property type="evidence" value="ECO:0007669"/>
    <property type="project" value="UniProtKB-KW"/>
</dbReference>
<dbReference type="EMBL" id="MU857759">
    <property type="protein sequence ID" value="KAK4244075.1"/>
    <property type="molecule type" value="Genomic_DNA"/>
</dbReference>
<reference evidence="5" key="1">
    <citation type="journal article" date="2023" name="Mol. Phylogenet. Evol.">
        <title>Genome-scale phylogeny and comparative genomics of the fungal order Sordariales.</title>
        <authorList>
            <person name="Hensen N."/>
            <person name="Bonometti L."/>
            <person name="Westerberg I."/>
            <person name="Brannstrom I.O."/>
            <person name="Guillou S."/>
            <person name="Cros-Aarteil S."/>
            <person name="Calhoun S."/>
            <person name="Haridas S."/>
            <person name="Kuo A."/>
            <person name="Mondo S."/>
            <person name="Pangilinan J."/>
            <person name="Riley R."/>
            <person name="LaButti K."/>
            <person name="Andreopoulos B."/>
            <person name="Lipzen A."/>
            <person name="Chen C."/>
            <person name="Yan M."/>
            <person name="Daum C."/>
            <person name="Ng V."/>
            <person name="Clum A."/>
            <person name="Steindorff A."/>
            <person name="Ohm R.A."/>
            <person name="Martin F."/>
            <person name="Silar P."/>
            <person name="Natvig D.O."/>
            <person name="Lalanne C."/>
            <person name="Gautier V."/>
            <person name="Ament-Velasquez S.L."/>
            <person name="Kruys A."/>
            <person name="Hutchinson M.I."/>
            <person name="Powell A.J."/>
            <person name="Barry K."/>
            <person name="Miller A.N."/>
            <person name="Grigoriev I.V."/>
            <person name="Debuchy R."/>
            <person name="Gladieux P."/>
            <person name="Hiltunen Thoren M."/>
            <person name="Johannesson H."/>
        </authorList>
    </citation>
    <scope>NUCLEOTIDE SEQUENCE</scope>
    <source>
        <strain evidence="5">CBS 359.72</strain>
    </source>
</reference>
<dbReference type="InterPro" id="IPR008922">
    <property type="entry name" value="Di-copper_centre_dom_sf"/>
</dbReference>
<name>A0AAN7CLQ4_9PEZI</name>
<evidence type="ECO:0000256" key="1">
    <source>
        <dbReference type="ARBA" id="ARBA00022723"/>
    </source>
</evidence>
<proteinExistence type="predicted"/>
<keyword evidence="6" id="KW-1185">Reference proteome</keyword>
<dbReference type="PROSITE" id="PS00498">
    <property type="entry name" value="TYROSINASE_2"/>
    <property type="match status" value="1"/>
</dbReference>
<keyword evidence="1" id="KW-0479">Metal-binding</keyword>
<dbReference type="PRINTS" id="PR00092">
    <property type="entry name" value="TYROSINASE"/>
</dbReference>
<comment type="caution">
    <text evidence="5">The sequence shown here is derived from an EMBL/GenBank/DDBJ whole genome shotgun (WGS) entry which is preliminary data.</text>
</comment>
<evidence type="ECO:0000313" key="6">
    <source>
        <dbReference type="Proteomes" id="UP001303647"/>
    </source>
</evidence>
<sequence>MREKDDEADDADGNTSSATLNHANQTAGPQAASSSWRCKNPKVRVEWNRMAENDKQWYLESIKCLMESPPLGVWSEAESLWDEIAWVHNRLIPSIHAVDAFLPWHRYYLHLQSSLLEDHCSYTGPIPWWRESSNTGNFASSGLFRPEYFGSLPPASIIGDGTCITDGPFVNTTVRFGDDAPTCISRGEDKRTTGEVTEAALDLCHGDSQTSYKKHARCVERTIHSNGHIGTGGTMSRITAAPVDPVFYLHHAFVDWQWARWQEASPRHRKTTISGCAEGSGPSCVRLTEDTVLTGLGLFPDMTVADVLDTENNILCYTYDDFE</sequence>
<evidence type="ECO:0000313" key="5">
    <source>
        <dbReference type="EMBL" id="KAK4244075.1"/>
    </source>
</evidence>
<evidence type="ECO:0000259" key="4">
    <source>
        <dbReference type="PROSITE" id="PS00498"/>
    </source>
</evidence>
<dbReference type="PANTHER" id="PTHR11474:SF126">
    <property type="entry name" value="TYROSINASE-LIKE PROTEIN TYR-1-RELATED"/>
    <property type="match status" value="1"/>
</dbReference>
<dbReference type="Proteomes" id="UP001303647">
    <property type="component" value="Unassembled WGS sequence"/>
</dbReference>
<dbReference type="InterPro" id="IPR050316">
    <property type="entry name" value="Tyrosinase/Hemocyanin"/>
</dbReference>
<feature type="compositionally biased region" description="Acidic residues" evidence="3">
    <location>
        <begin position="1"/>
        <end position="12"/>
    </location>
</feature>
<feature type="region of interest" description="Disordered" evidence="3">
    <location>
        <begin position="1"/>
        <end position="37"/>
    </location>
</feature>
<evidence type="ECO:0000256" key="3">
    <source>
        <dbReference type="SAM" id="MobiDB-lite"/>
    </source>
</evidence>
<dbReference type="Pfam" id="PF00264">
    <property type="entry name" value="Tyrosinase"/>
    <property type="match status" value="1"/>
</dbReference>
<organism evidence="5 6">
    <name type="scientific">Corynascus novoguineensis</name>
    <dbReference type="NCBI Taxonomy" id="1126955"/>
    <lineage>
        <taxon>Eukaryota</taxon>
        <taxon>Fungi</taxon>
        <taxon>Dikarya</taxon>
        <taxon>Ascomycota</taxon>
        <taxon>Pezizomycotina</taxon>
        <taxon>Sordariomycetes</taxon>
        <taxon>Sordariomycetidae</taxon>
        <taxon>Sordariales</taxon>
        <taxon>Chaetomiaceae</taxon>
        <taxon>Corynascus</taxon>
    </lineage>
</organism>
<dbReference type="AlphaFoldDB" id="A0AAN7CLQ4"/>
<feature type="domain" description="Tyrosinase copper-binding" evidence="4">
    <location>
        <begin position="244"/>
        <end position="255"/>
    </location>
</feature>
<dbReference type="InterPro" id="IPR002227">
    <property type="entry name" value="Tyrosinase_Cu-bd"/>
</dbReference>
<protein>
    <submittedName>
        <fullName evidence="5">Tyrosinase-like protein</fullName>
    </submittedName>
</protein>
<dbReference type="GO" id="GO:0016491">
    <property type="term" value="F:oxidoreductase activity"/>
    <property type="evidence" value="ECO:0007669"/>
    <property type="project" value="InterPro"/>
</dbReference>